<name>M7X4S4_9BACT</name>
<evidence type="ECO:0000313" key="2">
    <source>
        <dbReference type="Proteomes" id="UP000010953"/>
    </source>
</evidence>
<protein>
    <submittedName>
        <fullName evidence="1">Uncharacterized protein</fullName>
    </submittedName>
</protein>
<sequence>MKSPILIEGYYFETIQKSGFLISKREKHDSKNLTFGTNSQFKSLTLQSASRLVAGHSEFFRNWKEESPGNIERHTS</sequence>
<accession>M7X4S4</accession>
<evidence type="ECO:0000313" key="1">
    <source>
        <dbReference type="EMBL" id="EMS32435.1"/>
    </source>
</evidence>
<comment type="caution">
    <text evidence="1">The sequence shown here is derived from an EMBL/GenBank/DDBJ whole genome shotgun (WGS) entry which is preliminary data.</text>
</comment>
<dbReference type="InParanoid" id="M7X4S4"/>
<dbReference type="Proteomes" id="UP000010953">
    <property type="component" value="Unassembled WGS sequence"/>
</dbReference>
<organism evidence="1 2">
    <name type="scientific">Mariniradius saccharolyticus AK6</name>
    <dbReference type="NCBI Taxonomy" id="1239962"/>
    <lineage>
        <taxon>Bacteria</taxon>
        <taxon>Pseudomonadati</taxon>
        <taxon>Bacteroidota</taxon>
        <taxon>Cytophagia</taxon>
        <taxon>Cytophagales</taxon>
        <taxon>Cyclobacteriaceae</taxon>
        <taxon>Mariniradius</taxon>
    </lineage>
</organism>
<gene>
    <name evidence="1" type="ORF">C943_01162</name>
</gene>
<reference evidence="1" key="1">
    <citation type="submission" date="2013-01" db="EMBL/GenBank/DDBJ databases">
        <title>Genome assembly of Mariniradius saccharolyticus AK6.</title>
        <authorList>
            <person name="Vaidya B."/>
            <person name="Khatri I."/>
            <person name="Tanuku N.R.S."/>
            <person name="Subramanian S."/>
            <person name="Pinnaka A."/>
        </authorList>
    </citation>
    <scope>NUCLEOTIDE SEQUENCE [LARGE SCALE GENOMIC DNA]</scope>
    <source>
        <strain evidence="1">AK6</strain>
    </source>
</reference>
<proteinExistence type="predicted"/>
<keyword evidence="2" id="KW-1185">Reference proteome</keyword>
<dbReference type="AlphaFoldDB" id="M7X4S4"/>
<dbReference type="EMBL" id="AMZY02000013">
    <property type="protein sequence ID" value="EMS32435.1"/>
    <property type="molecule type" value="Genomic_DNA"/>
</dbReference>